<dbReference type="InterPro" id="IPR028994">
    <property type="entry name" value="Integrin_alpha_N"/>
</dbReference>
<proteinExistence type="predicted"/>
<dbReference type="Pfam" id="PF13517">
    <property type="entry name" value="FG-GAP_3"/>
    <property type="match status" value="2"/>
</dbReference>
<accession>A0A8J7HLA7</accession>
<dbReference type="AlphaFoldDB" id="A0A8J7HLA7"/>
<comment type="caution">
    <text evidence="3">The sequence shown here is derived from an EMBL/GenBank/DDBJ whole genome shotgun (WGS) entry which is preliminary data.</text>
</comment>
<dbReference type="RefSeq" id="WP_198123719.1">
    <property type="nucleotide sequence ID" value="NZ_JAECZC010000007.1"/>
</dbReference>
<name>A0A8J7HLA7_9NOST</name>
<dbReference type="SUPFAM" id="SSF69318">
    <property type="entry name" value="Integrin alpha N-terminal domain"/>
    <property type="match status" value="1"/>
</dbReference>
<protein>
    <submittedName>
        <fullName evidence="3">VCBS repeat-containing protein</fullName>
    </submittedName>
</protein>
<keyword evidence="4" id="KW-1185">Reference proteome</keyword>
<keyword evidence="1" id="KW-0732">Signal</keyword>
<dbReference type="Pfam" id="PF13448">
    <property type="entry name" value="DUF4114"/>
    <property type="match status" value="1"/>
</dbReference>
<dbReference type="InterPro" id="IPR013517">
    <property type="entry name" value="FG-GAP"/>
</dbReference>
<dbReference type="EMBL" id="JAECZC010000007">
    <property type="protein sequence ID" value="MBH8561716.1"/>
    <property type="molecule type" value="Genomic_DNA"/>
</dbReference>
<evidence type="ECO:0000256" key="1">
    <source>
        <dbReference type="ARBA" id="ARBA00022729"/>
    </source>
</evidence>
<evidence type="ECO:0000259" key="2">
    <source>
        <dbReference type="Pfam" id="PF13448"/>
    </source>
</evidence>
<evidence type="ECO:0000313" key="3">
    <source>
        <dbReference type="EMBL" id="MBH8561716.1"/>
    </source>
</evidence>
<dbReference type="Gene3D" id="2.30.30.100">
    <property type="match status" value="5"/>
</dbReference>
<sequence length="743" mass="77693">MNLSFLSATNYTVGSGPSSVVVKDLDGDGKLDLAVVNSTSNNVSVLLNDGNDGFGISSNFSVGTNPVFITSADINGDNKPDLLVANATDNNVSLLLNNGSGSFGAATNFTVGTKPSAIAVGDIDGDNKPDLLVANATDNNVSLLLNNGSGSFGAATNFTVGTKPSAIAVGDIDGDNKLDLVVANYTSTNVSVLLNNGSGSFKAATNFTVGTSPNSVVLEDIDGDDKLDLVVGKDNANNVSVLLNDGNGGFGTATNFTVETNSAYAAVGDFNGDEKIDLVVANADSDQVSVLLHNSAPTDLIFSAISDDNDDEKVIGIFTTTDSDKNDQHTYNLVAGTGDTDNDAFIIEGDTLKLKSDATKSTYNIRVSTTDIGGLSTEKELAINLNELGSTTNNQITTICELTNTTENIFSVKSKIKGGKAKLSIKIAGNASKIVDELGVFIVDDAEGKIDGIAPGAAGYAELALKRAKVICSAIGNAPNGFNPADLANLLEFDSGVQLRFYSIRSSTTYAVLSGQTSFSEVVFSSATNVTVESSETEGFSLRWKGVSSGGSDLVVKIKETNEEIPLGIGLQGKHQGELIDLREVTTKVKAEFIVNREATYDNLVGFCKIDDEDGGIDSDNDGIVDLRPGDAGYIKAMVSSRVEGINLKVNNQGKASFSGIFESNSLFAPFIIVNSTIEAILSSNSDDLTVFSPFLGANSDKNNHVRLLGNNCFGFEDVAKGSDWDYNDLIVQIKLTVNSADI</sequence>
<reference evidence="3 4" key="1">
    <citation type="journal article" date="2021" name="Int. J. Syst. Evol. Microbiol.">
        <title>Amazonocrinis nigriterrae gen. nov., sp. nov., Atlanticothrix silvestris gen. nov., sp. nov. and Dendronalium phyllosphericum gen. nov., sp. nov., nostocacean cyanobacteria from Brazilian environments.</title>
        <authorList>
            <person name="Alvarenga D.O."/>
            <person name="Andreote A.P.D."/>
            <person name="Branco L.H.Z."/>
            <person name="Delbaje E."/>
            <person name="Cruz R.B."/>
            <person name="Varani A.M."/>
            <person name="Fiore M.F."/>
        </authorList>
    </citation>
    <scope>NUCLEOTIDE SEQUENCE [LARGE SCALE GENOMIC DNA]</scope>
    <source>
        <strain evidence="3 4">CENA67</strain>
    </source>
</reference>
<dbReference type="PANTHER" id="PTHR46580">
    <property type="entry name" value="SENSOR KINASE-RELATED"/>
    <property type="match status" value="1"/>
</dbReference>
<gene>
    <name evidence="3" type="ORF">I8748_05900</name>
</gene>
<organism evidence="3 4">
    <name type="scientific">Amazonocrinis nigriterrae CENA67</name>
    <dbReference type="NCBI Taxonomy" id="2794033"/>
    <lineage>
        <taxon>Bacteria</taxon>
        <taxon>Bacillati</taxon>
        <taxon>Cyanobacteriota</taxon>
        <taxon>Cyanophyceae</taxon>
        <taxon>Nostocales</taxon>
        <taxon>Nostocaceae</taxon>
        <taxon>Amazonocrinis</taxon>
        <taxon>Amazonocrinis nigriterrae</taxon>
    </lineage>
</organism>
<dbReference type="InterPro" id="IPR025193">
    <property type="entry name" value="DUF4114"/>
</dbReference>
<dbReference type="Proteomes" id="UP000632766">
    <property type="component" value="Unassembled WGS sequence"/>
</dbReference>
<evidence type="ECO:0000313" key="4">
    <source>
        <dbReference type="Proteomes" id="UP000632766"/>
    </source>
</evidence>
<feature type="domain" description="DUF4114" evidence="2">
    <location>
        <begin position="662"/>
        <end position="736"/>
    </location>
</feature>